<evidence type="ECO:0000256" key="1">
    <source>
        <dbReference type="SAM" id="MobiDB-lite"/>
    </source>
</evidence>
<protein>
    <submittedName>
        <fullName evidence="3">Aste57867_16232 protein</fullName>
    </submittedName>
</protein>
<proteinExistence type="predicted"/>
<feature type="region of interest" description="Disordered" evidence="1">
    <location>
        <begin position="564"/>
        <end position="634"/>
    </location>
</feature>
<dbReference type="AlphaFoldDB" id="A0A485L6C1"/>
<feature type="region of interest" description="Disordered" evidence="1">
    <location>
        <begin position="47"/>
        <end position="95"/>
    </location>
</feature>
<keyword evidence="4" id="KW-1185">Reference proteome</keyword>
<gene>
    <name evidence="3" type="primary">Aste57867_16232</name>
    <name evidence="2" type="ORF">As57867_016175</name>
    <name evidence="3" type="ORF">ASTE57867_16232</name>
</gene>
<reference evidence="3 4" key="1">
    <citation type="submission" date="2019-03" db="EMBL/GenBank/DDBJ databases">
        <authorList>
            <person name="Gaulin E."/>
            <person name="Dumas B."/>
        </authorList>
    </citation>
    <scope>NUCLEOTIDE SEQUENCE [LARGE SCALE GENOMIC DNA]</scope>
    <source>
        <strain evidence="3">CBS 568.67</strain>
    </source>
</reference>
<dbReference type="Proteomes" id="UP000332933">
    <property type="component" value="Unassembled WGS sequence"/>
</dbReference>
<evidence type="ECO:0000313" key="4">
    <source>
        <dbReference type="Proteomes" id="UP000332933"/>
    </source>
</evidence>
<sequence length="634" mass="70860">MCLDALRLAQKQGVSLVRFFVFEVARLAKVDLVSFWRVADGPAMEKREMDHEDEVESKETHQVDAGGASEAKRSGDSDREDDDDGAAPDAPSPDVVALRDGYNQTYIIQSSKSHLHDVLFRCGNWCYTGKVDLGDSEITLGDLPLVIPALQKQQGSLQFLCEWKQIPATSPYAVPLETLYDAFDFIGTELGSKAIEKKLMKAAQENAWVDDDAAPETKNFFELETGGFDCFDGIDLVASKTFVRGLVLLVIFYQRSFYVVLHEGDGEQPLLDVRFPDLSQHLQGVHLRHYAENFMSMKKLVLWQAMPAGAVAKSPSKTFQMQVKDVSGSGYNQTFLIQRTQPLEGHPESKLREVLFRFGSWCYNGHVDLGPKLELSDIPVVIPMLRRQQSALTFMCEVTKMPATSLFTTTMEYIATIIPAIQAELAASEEVLAHMARKGQDEIGRWLDDNATECFFELAIEPSPYLKHVEAIACKVYTGALVMIMLYYDNAFYVHIEDGQDEQPLLDTRFPDVTCQKNGFQVKTYRKGVPGFPDLRKTTLWKVKYGDDGEERMPETMSIIAQQKEKVDEAKKSSDAKGSGSPTRKVNMPHHIAPLKAGSGSSILKSKLQDLGPLDKSTLKAPWDESGRPLGMRK</sequence>
<feature type="compositionally biased region" description="Basic and acidic residues" evidence="1">
    <location>
        <begin position="564"/>
        <end position="575"/>
    </location>
</feature>
<accession>A0A485L6C1</accession>
<reference evidence="2" key="2">
    <citation type="submission" date="2019-06" db="EMBL/GenBank/DDBJ databases">
        <title>Genomics analysis of Aphanomyces spp. identifies a new class of oomycete effector associated with host adaptation.</title>
        <authorList>
            <person name="Gaulin E."/>
        </authorList>
    </citation>
    <scope>NUCLEOTIDE SEQUENCE</scope>
    <source>
        <strain evidence="2">CBS 578.67</strain>
    </source>
</reference>
<dbReference type="EMBL" id="CAADRA010005875">
    <property type="protein sequence ID" value="VFT93010.1"/>
    <property type="molecule type" value="Genomic_DNA"/>
</dbReference>
<evidence type="ECO:0000313" key="3">
    <source>
        <dbReference type="EMBL" id="VFT93010.1"/>
    </source>
</evidence>
<dbReference type="EMBL" id="VJMH01005854">
    <property type="protein sequence ID" value="KAF0692721.1"/>
    <property type="molecule type" value="Genomic_DNA"/>
</dbReference>
<dbReference type="OrthoDB" id="430326at2759"/>
<organism evidence="3 4">
    <name type="scientific">Aphanomyces stellatus</name>
    <dbReference type="NCBI Taxonomy" id="120398"/>
    <lineage>
        <taxon>Eukaryota</taxon>
        <taxon>Sar</taxon>
        <taxon>Stramenopiles</taxon>
        <taxon>Oomycota</taxon>
        <taxon>Saprolegniomycetes</taxon>
        <taxon>Saprolegniales</taxon>
        <taxon>Verrucalvaceae</taxon>
        <taxon>Aphanomyces</taxon>
    </lineage>
</organism>
<evidence type="ECO:0000313" key="2">
    <source>
        <dbReference type="EMBL" id="KAF0692721.1"/>
    </source>
</evidence>
<name>A0A485L6C1_9STRA</name>